<dbReference type="InterPro" id="IPR019405">
    <property type="entry name" value="Lactonase_7-beta_prop"/>
</dbReference>
<dbReference type="Pfam" id="PF10282">
    <property type="entry name" value="Lactonase"/>
    <property type="match status" value="1"/>
</dbReference>
<comment type="similarity">
    <text evidence="1">Belongs to the cycloisomerase 2 family.</text>
</comment>
<protein>
    <submittedName>
        <fullName evidence="4">3-carboxymuconate cyclase</fullName>
    </submittedName>
</protein>
<dbReference type="PANTHER" id="PTHR30344:SF1">
    <property type="entry name" value="6-PHOSPHOGLUCONOLACTONASE"/>
    <property type="match status" value="1"/>
</dbReference>
<evidence type="ECO:0000256" key="2">
    <source>
        <dbReference type="ARBA" id="ARBA00022526"/>
    </source>
</evidence>
<evidence type="ECO:0000256" key="3">
    <source>
        <dbReference type="SAM" id="SignalP"/>
    </source>
</evidence>
<gene>
    <name evidence="4" type="primary">ybhE</name>
    <name evidence="4" type="ORF">HAHE_37690</name>
</gene>
<dbReference type="InterPro" id="IPR050282">
    <property type="entry name" value="Cycloisomerase_2"/>
</dbReference>
<dbReference type="InterPro" id="IPR011048">
    <property type="entry name" value="Haem_d1_sf"/>
</dbReference>
<feature type="signal peptide" evidence="3">
    <location>
        <begin position="1"/>
        <end position="15"/>
    </location>
</feature>
<dbReference type="Gene3D" id="2.130.10.10">
    <property type="entry name" value="YVTN repeat-like/Quinoprotein amine dehydrogenase"/>
    <property type="match status" value="1"/>
</dbReference>
<keyword evidence="3" id="KW-0732">Signal</keyword>
<evidence type="ECO:0000256" key="1">
    <source>
        <dbReference type="ARBA" id="ARBA00005564"/>
    </source>
</evidence>
<sequence length="358" mass="37725">MKSILLLLASAAVSAATPVLIGTRTNGESKGIYAADFDDSTGKLSDVRLVALAQNPGFLALHPDKPVVYATGKNAAAAYSYGKDGSLKLLNSFSTQGTNPCHLEVDPGGKLLAVANYGDGTLSWFPLAENGSLKKLGAVIQFEGSSAHPQRQTAPHAHGAHFLGDLLAVPDLGTDRVMLYRTDGDSGLKPSEPAFVKAQPGDGPRHLTFSPDGKFAFAIHELSSVAEAYRVDGGKLTSTSRSSTLPDDWEGQNTTAEIEVDPTGKWVLASNRGHDSIVVFRFDAEDGSLERKAIVPAGAKIPRHFKIAPGGRWVLVAGQDSNDIHVFAFDPETGELKGTGNTVSVPSPICVLFLPVDA</sequence>
<evidence type="ECO:0000313" key="4">
    <source>
        <dbReference type="EMBL" id="BCX49861.1"/>
    </source>
</evidence>
<keyword evidence="2" id="KW-0313">Glucose metabolism</keyword>
<organism evidence="4 5">
    <name type="scientific">Haloferula helveola</name>
    <dbReference type="NCBI Taxonomy" id="490095"/>
    <lineage>
        <taxon>Bacteria</taxon>
        <taxon>Pseudomonadati</taxon>
        <taxon>Verrucomicrobiota</taxon>
        <taxon>Verrucomicrobiia</taxon>
        <taxon>Verrucomicrobiales</taxon>
        <taxon>Verrucomicrobiaceae</taxon>
        <taxon>Haloferula</taxon>
    </lineage>
</organism>
<dbReference type="EMBL" id="AP024702">
    <property type="protein sequence ID" value="BCX49861.1"/>
    <property type="molecule type" value="Genomic_DNA"/>
</dbReference>
<name>A0ABM7RDX3_9BACT</name>
<proteinExistence type="inferred from homology"/>
<evidence type="ECO:0000313" key="5">
    <source>
        <dbReference type="Proteomes" id="UP001374893"/>
    </source>
</evidence>
<dbReference type="SUPFAM" id="SSF51004">
    <property type="entry name" value="C-terminal (heme d1) domain of cytochrome cd1-nitrite reductase"/>
    <property type="match status" value="1"/>
</dbReference>
<dbReference type="InterPro" id="IPR015943">
    <property type="entry name" value="WD40/YVTN_repeat-like_dom_sf"/>
</dbReference>
<keyword evidence="2" id="KW-0119">Carbohydrate metabolism</keyword>
<feature type="chain" id="PRO_5046374817" evidence="3">
    <location>
        <begin position="16"/>
        <end position="358"/>
    </location>
</feature>
<accession>A0ABM7RDX3</accession>
<dbReference type="PANTHER" id="PTHR30344">
    <property type="entry name" value="6-PHOSPHOGLUCONOLACTONASE-RELATED"/>
    <property type="match status" value="1"/>
</dbReference>
<keyword evidence="5" id="KW-1185">Reference proteome</keyword>
<dbReference type="RefSeq" id="WP_338686657.1">
    <property type="nucleotide sequence ID" value="NZ_AP024702.1"/>
</dbReference>
<dbReference type="Proteomes" id="UP001374893">
    <property type="component" value="Chromosome"/>
</dbReference>
<reference evidence="4 5" key="1">
    <citation type="submission" date="2021-06" db="EMBL/GenBank/DDBJ databases">
        <title>Complete genome of Haloferula helveola possessing various polysaccharide degrading enzymes.</title>
        <authorList>
            <person name="Takami H."/>
            <person name="Huang C."/>
            <person name="Hamasaki K."/>
        </authorList>
    </citation>
    <scope>NUCLEOTIDE SEQUENCE [LARGE SCALE GENOMIC DNA]</scope>
    <source>
        <strain evidence="4 5">CN-1</strain>
    </source>
</reference>